<gene>
    <name evidence="14" type="ORF">VFH_I221440</name>
</gene>
<keyword evidence="9" id="KW-0804">Transcription</keyword>
<feature type="transmembrane region" description="Helical" evidence="12">
    <location>
        <begin position="635"/>
        <end position="659"/>
    </location>
</feature>
<dbReference type="GO" id="GO:0016020">
    <property type="term" value="C:membrane"/>
    <property type="evidence" value="ECO:0007669"/>
    <property type="project" value="UniProtKB-SubCell"/>
</dbReference>
<dbReference type="GO" id="GO:0000976">
    <property type="term" value="F:transcription cis-regulatory region binding"/>
    <property type="evidence" value="ECO:0007669"/>
    <property type="project" value="UniProtKB-ARBA"/>
</dbReference>
<keyword evidence="8" id="KW-0010">Activator</keyword>
<dbReference type="PROSITE" id="PS51005">
    <property type="entry name" value="NAC"/>
    <property type="match status" value="1"/>
</dbReference>
<keyword evidence="3 12" id="KW-0812">Transmembrane</keyword>
<dbReference type="FunFam" id="2.170.150.80:FF:000002">
    <property type="entry name" value="Nac domain-containing protein 86"/>
    <property type="match status" value="1"/>
</dbReference>
<keyword evidence="7 12" id="KW-0472">Membrane</keyword>
<dbReference type="GO" id="GO:0006355">
    <property type="term" value="P:regulation of DNA-templated transcription"/>
    <property type="evidence" value="ECO:0007669"/>
    <property type="project" value="InterPro"/>
</dbReference>
<feature type="compositionally biased region" description="Polar residues" evidence="11">
    <location>
        <begin position="459"/>
        <end position="473"/>
    </location>
</feature>
<feature type="region of interest" description="Disordered" evidence="11">
    <location>
        <begin position="458"/>
        <end position="495"/>
    </location>
</feature>
<dbReference type="Proteomes" id="UP001157006">
    <property type="component" value="Chromosome 1L"/>
</dbReference>
<evidence type="ECO:0000256" key="12">
    <source>
        <dbReference type="SAM" id="Phobius"/>
    </source>
</evidence>
<keyword evidence="6" id="KW-0238">DNA-binding</keyword>
<dbReference type="SUPFAM" id="SSF101941">
    <property type="entry name" value="NAC domain"/>
    <property type="match status" value="1"/>
</dbReference>
<dbReference type="Gene3D" id="2.170.150.80">
    <property type="entry name" value="NAC domain"/>
    <property type="match status" value="1"/>
</dbReference>
<proteinExistence type="predicted"/>
<dbReference type="EMBL" id="OX451736">
    <property type="protein sequence ID" value="CAI8585736.1"/>
    <property type="molecule type" value="Genomic_DNA"/>
</dbReference>
<organism evidence="14 15">
    <name type="scientific">Vicia faba</name>
    <name type="common">Broad bean</name>
    <name type="synonym">Faba vulgaris</name>
    <dbReference type="NCBI Taxonomy" id="3906"/>
    <lineage>
        <taxon>Eukaryota</taxon>
        <taxon>Viridiplantae</taxon>
        <taxon>Streptophyta</taxon>
        <taxon>Embryophyta</taxon>
        <taxon>Tracheophyta</taxon>
        <taxon>Spermatophyta</taxon>
        <taxon>Magnoliopsida</taxon>
        <taxon>eudicotyledons</taxon>
        <taxon>Gunneridae</taxon>
        <taxon>Pentapetalae</taxon>
        <taxon>rosids</taxon>
        <taxon>fabids</taxon>
        <taxon>Fabales</taxon>
        <taxon>Fabaceae</taxon>
        <taxon>Papilionoideae</taxon>
        <taxon>50 kb inversion clade</taxon>
        <taxon>NPAAA clade</taxon>
        <taxon>Hologalegina</taxon>
        <taxon>IRL clade</taxon>
        <taxon>Fabeae</taxon>
        <taxon>Vicia</taxon>
    </lineage>
</organism>
<accession>A0AAV0YIS5</accession>
<evidence type="ECO:0000256" key="5">
    <source>
        <dbReference type="ARBA" id="ARBA00023015"/>
    </source>
</evidence>
<keyword evidence="4 12" id="KW-1133">Transmembrane helix</keyword>
<dbReference type="Pfam" id="PF02365">
    <property type="entry name" value="NAM"/>
    <property type="match status" value="1"/>
</dbReference>
<evidence type="ECO:0000256" key="2">
    <source>
        <dbReference type="ARBA" id="ARBA00004167"/>
    </source>
</evidence>
<dbReference type="PANTHER" id="PTHR31744">
    <property type="entry name" value="PROTEIN CUP-SHAPED COTYLEDON 2-RELATED"/>
    <property type="match status" value="1"/>
</dbReference>
<comment type="subcellular location">
    <subcellularLocation>
        <location evidence="2">Membrane</location>
        <topology evidence="2">Single-pass membrane protein</topology>
    </subcellularLocation>
    <subcellularLocation>
        <location evidence="1">Nucleus</location>
    </subcellularLocation>
</comment>
<evidence type="ECO:0000256" key="3">
    <source>
        <dbReference type="ARBA" id="ARBA00022692"/>
    </source>
</evidence>
<evidence type="ECO:0000313" key="14">
    <source>
        <dbReference type="EMBL" id="CAI8585736.1"/>
    </source>
</evidence>
<evidence type="ECO:0000313" key="15">
    <source>
        <dbReference type="Proteomes" id="UP001157006"/>
    </source>
</evidence>
<evidence type="ECO:0000256" key="11">
    <source>
        <dbReference type="SAM" id="MobiDB-lite"/>
    </source>
</evidence>
<evidence type="ECO:0000256" key="8">
    <source>
        <dbReference type="ARBA" id="ARBA00023159"/>
    </source>
</evidence>
<dbReference type="PANTHER" id="PTHR31744:SF216">
    <property type="entry name" value="NAC TRANSCRIPTION FACTOR"/>
    <property type="match status" value="1"/>
</dbReference>
<evidence type="ECO:0000259" key="13">
    <source>
        <dbReference type="PROSITE" id="PS51005"/>
    </source>
</evidence>
<keyword evidence="5" id="KW-0805">Transcription regulation</keyword>
<evidence type="ECO:0000256" key="6">
    <source>
        <dbReference type="ARBA" id="ARBA00023125"/>
    </source>
</evidence>
<evidence type="ECO:0000256" key="4">
    <source>
        <dbReference type="ARBA" id="ARBA00022989"/>
    </source>
</evidence>
<keyword evidence="15" id="KW-1185">Reference proteome</keyword>
<dbReference type="GO" id="GO:0005634">
    <property type="term" value="C:nucleus"/>
    <property type="evidence" value="ECO:0007669"/>
    <property type="project" value="UniProtKB-SubCell"/>
</dbReference>
<evidence type="ECO:0000256" key="9">
    <source>
        <dbReference type="ARBA" id="ARBA00023163"/>
    </source>
</evidence>
<dbReference type="AlphaFoldDB" id="A0AAV0YIS5"/>
<protein>
    <recommendedName>
        <fullName evidence="13">NAC domain-containing protein</fullName>
    </recommendedName>
</protein>
<reference evidence="14 15" key="1">
    <citation type="submission" date="2023-01" db="EMBL/GenBank/DDBJ databases">
        <authorList>
            <person name="Kreplak J."/>
        </authorList>
    </citation>
    <scope>NUCLEOTIDE SEQUENCE [LARGE SCALE GENOMIC DNA]</scope>
</reference>
<feature type="domain" description="NAC" evidence="13">
    <location>
        <begin position="24"/>
        <end position="174"/>
    </location>
</feature>
<evidence type="ECO:0000256" key="1">
    <source>
        <dbReference type="ARBA" id="ARBA00004123"/>
    </source>
</evidence>
<dbReference type="InterPro" id="IPR036093">
    <property type="entry name" value="NAC_dom_sf"/>
</dbReference>
<keyword evidence="10" id="KW-0539">Nucleus</keyword>
<evidence type="ECO:0000256" key="10">
    <source>
        <dbReference type="ARBA" id="ARBA00023242"/>
    </source>
</evidence>
<name>A0AAV0YIS5_VICFA</name>
<evidence type="ECO:0000256" key="7">
    <source>
        <dbReference type="ARBA" id="ARBA00023136"/>
    </source>
</evidence>
<sequence length="665" mass="74556">MGAIVECFPPLREEEMAVLSLNKLPLGFRFRPTDEELVDYYLRLKINGNGDEVWVIREVDVCKWEPWDLPDLSVVRNKDPEWFFFCPQDRKYPNGNRLNRATEHGYWKATGKDRMIKSGPTLIGMKKTLVFYAGRAPKGQRTHWVMHEYRPTLKELDGTNPGQNPYVLCRLFKKQDESLNNSNCCEVEQTASTPMTANYSPEEIQSDLNLVPVTSSPATEDDKHLPDIPENSEEVISNVITPSDCYSDACNAADALYQIVEVPAAEEDPLLNFDIFDDPPLESLDDKLFSPLHAHFPPEFYHQANNELFHYGTNKMDDSDFLNSAINWDELCDSIYLEDENNGPCSVSDVEMANMMHLQPSHAYPGGAILQNSNVGSFQNNSHMTFSTDFNMGQTPTVTNDYQQSGNLDAVVHGDNTGIRIRSRQGQNEQPNMNPVMQAQGSAPRRIRLGGFVKHSLGSEETTNSLGSEEMTNSPTHSLLSEETTEDESCTAEYEQSRNLDPVVNGDTGIRIRSRQGRNEQPNMNPVMQAQGSAPRRIRLGGFVMRSLGSQETSKDVSCAPENHNSETIIASKSSILQEREASENLAAVASISDTNYVDKPEKTSPTESTLGWKDFLMGRRAHNTSKPSTNRSKWFAVLAVSAGVLVSSVLFMNIWGYLRFETAY</sequence>
<dbReference type="InterPro" id="IPR003441">
    <property type="entry name" value="NAC-dom"/>
</dbReference>